<dbReference type="Proteomes" id="UP000308671">
    <property type="component" value="Unassembled WGS sequence"/>
</dbReference>
<proteinExistence type="predicted"/>
<protein>
    <submittedName>
        <fullName evidence="2">Uncharacterized protein</fullName>
    </submittedName>
</protein>
<dbReference type="EMBL" id="PQXL01000327">
    <property type="protein sequence ID" value="THV47217.1"/>
    <property type="molecule type" value="Genomic_DNA"/>
</dbReference>
<gene>
    <name evidence="2" type="ORF">BGAL_0327g00110</name>
</gene>
<name>A0A4S8QQ18_9HELO</name>
<organism evidence="2 3">
    <name type="scientific">Botrytis galanthina</name>
    <dbReference type="NCBI Taxonomy" id="278940"/>
    <lineage>
        <taxon>Eukaryota</taxon>
        <taxon>Fungi</taxon>
        <taxon>Dikarya</taxon>
        <taxon>Ascomycota</taxon>
        <taxon>Pezizomycotina</taxon>
        <taxon>Leotiomycetes</taxon>
        <taxon>Helotiales</taxon>
        <taxon>Sclerotiniaceae</taxon>
        <taxon>Botrytis</taxon>
    </lineage>
</organism>
<keyword evidence="3" id="KW-1185">Reference proteome</keyword>
<accession>A0A4S8QQ18</accession>
<feature type="coiled-coil region" evidence="1">
    <location>
        <begin position="12"/>
        <end position="39"/>
    </location>
</feature>
<reference evidence="2 3" key="1">
    <citation type="submission" date="2017-12" db="EMBL/GenBank/DDBJ databases">
        <title>Comparative genomics of Botrytis spp.</title>
        <authorList>
            <person name="Valero-Jimenez C.A."/>
            <person name="Tapia P."/>
            <person name="Veloso J."/>
            <person name="Silva-Moreno E."/>
            <person name="Staats M."/>
            <person name="Valdes J.H."/>
            <person name="Van Kan J.A.L."/>
        </authorList>
    </citation>
    <scope>NUCLEOTIDE SEQUENCE [LARGE SCALE GENOMIC DNA]</scope>
    <source>
        <strain evidence="2 3">MUCL435</strain>
    </source>
</reference>
<evidence type="ECO:0000256" key="1">
    <source>
        <dbReference type="SAM" id="Coils"/>
    </source>
</evidence>
<keyword evidence="1" id="KW-0175">Coiled coil</keyword>
<evidence type="ECO:0000313" key="3">
    <source>
        <dbReference type="Proteomes" id="UP000308671"/>
    </source>
</evidence>
<dbReference type="OrthoDB" id="5354164at2759"/>
<comment type="caution">
    <text evidence="2">The sequence shown here is derived from an EMBL/GenBank/DDBJ whole genome shotgun (WGS) entry which is preliminary data.</text>
</comment>
<evidence type="ECO:0000313" key="2">
    <source>
        <dbReference type="EMBL" id="THV47217.1"/>
    </source>
</evidence>
<dbReference type="AlphaFoldDB" id="A0A4S8QQ18"/>
<sequence length="835" mass="92969">MFTGPQAVSLWMALIEKRKEEIEEETAKATDQMKAIAAACAAQQEIRREEIADWDSSARSWIQSADLVKTKEQSRAMLMTDSSGLEVNSESDTYRSVMQGWKDAMIAMNNLVTGIPQRVESGAALLGMTSWHLYPDMIVLQKGTELIRQEDNLVANTGILTVGLHIAGESQGSVSWSLPLAHMRYYGTPVHTSQQIGVESGRISMDYFGYILLGSVFSTWHQFAPNGTKGMEWILKILETLEGPQHHSASTLARIKKLKDKSSWIGQLLSAAEQYKYADDIEQGIARKLIGLGQRHSHFSSSYLTNMELSNEHGVIHYRHTEDGIKVDEYTTLDTVKRDLWAEGTGYVRRHEPLGNTGLGKNIRWIPVASRREPPCKCKGTCLRPEKLALPPAKPVKTGCPCWIIGGCSIACHDWKKVPHETCGSLHGGSKKSKTAVHLHYWVGDYTTAEIVKIGEIISEGRKDKRLERPGQGTKQIGEFLSTRSLKAMFKGADFDHVHFTEWFASTLRSKGYKRYIKSLRACASAAEIYTRLPDATIESKIVEKSLTTARWIPTTEPTSASPLRLTLSRPQVFACIAMFESGTFNLDPEGLKGVFAISSGNSIFVASPLLCDPYEQPTGVEIQRVPGNIGYPGLSLLIPPPDPKILKPGVENWQHLDYKPFRGVLEDNLLATSIHLSFSEYEMPLQSLDMNKDGHIIDRRVRLVETIAQVFDLERWIADLDIMAALENTHLSRVICQANKSKKDILCGTEYSRMSEEDDLVAADNWDEILTLNGSSLSVVRATGNWLARLAATVINVQAQRSTILVPKDVCWTCLKEHLQRKDLGGGHGRVLIA</sequence>